<gene>
    <name evidence="1" type="ORF">DVH24_017961</name>
</gene>
<sequence length="333" mass="37238">MVLGDLGFSHSFISEIALYFSDQSCSGFEKIGLILIFAFASLVLFDPINHQEQVCCLFACFLCFRRESTQLKMSWPNLAVNKAVEVGNKNNVTCTVMNYADFVGVRSFRSVKKSIQRLEEAAVSCGAPERLEMLRSWVLLLKEVDRLKLSQGSGDVSYNSCDGQPRGWSQATPHNLSWRAQFWPNSIKLGNNWPLTPNPLPCVTQRQGIVIYLSSLPLLLYLALSPGSIQCCKNLLTLALYHFLNKSAFSMFDTHTGKQPLFCSCFWFGVFYFYGSLLGKPKHMSGGVLFCTFSLCRYAKTTLTMMKMEDAKLEVSASNNSNSESSDSGLLQD</sequence>
<comment type="caution">
    <text evidence="1">The sequence shown here is derived from an EMBL/GenBank/DDBJ whole genome shotgun (WGS) entry which is preliminary data.</text>
</comment>
<dbReference type="PANTHER" id="PTHR34121:SF1">
    <property type="entry name" value="FILAMIN-A-INTERACTING PROTEIN 1"/>
    <property type="match status" value="1"/>
</dbReference>
<name>A0A498KCM3_MALDO</name>
<dbReference type="PANTHER" id="PTHR34121">
    <property type="entry name" value="MYOSIN-11"/>
    <property type="match status" value="1"/>
</dbReference>
<dbReference type="Proteomes" id="UP000290289">
    <property type="component" value="Chromosome 2"/>
</dbReference>
<protein>
    <submittedName>
        <fullName evidence="1">Uncharacterized protein</fullName>
    </submittedName>
</protein>
<evidence type="ECO:0000313" key="1">
    <source>
        <dbReference type="EMBL" id="RXI05919.1"/>
    </source>
</evidence>
<dbReference type="AlphaFoldDB" id="A0A498KCM3"/>
<accession>A0A498KCM3</accession>
<dbReference type="EMBL" id="RDQH01000328">
    <property type="protein sequence ID" value="RXI05919.1"/>
    <property type="molecule type" value="Genomic_DNA"/>
</dbReference>
<reference evidence="1 2" key="1">
    <citation type="submission" date="2018-10" db="EMBL/GenBank/DDBJ databases">
        <title>A high-quality apple genome assembly.</title>
        <authorList>
            <person name="Hu J."/>
        </authorList>
    </citation>
    <scope>NUCLEOTIDE SEQUENCE [LARGE SCALE GENOMIC DNA]</scope>
    <source>
        <strain evidence="2">cv. HFTH1</strain>
        <tissue evidence="1">Young leaf</tissue>
    </source>
</reference>
<keyword evidence="2" id="KW-1185">Reference proteome</keyword>
<organism evidence="1 2">
    <name type="scientific">Malus domestica</name>
    <name type="common">Apple</name>
    <name type="synonym">Pyrus malus</name>
    <dbReference type="NCBI Taxonomy" id="3750"/>
    <lineage>
        <taxon>Eukaryota</taxon>
        <taxon>Viridiplantae</taxon>
        <taxon>Streptophyta</taxon>
        <taxon>Embryophyta</taxon>
        <taxon>Tracheophyta</taxon>
        <taxon>Spermatophyta</taxon>
        <taxon>Magnoliopsida</taxon>
        <taxon>eudicotyledons</taxon>
        <taxon>Gunneridae</taxon>
        <taxon>Pentapetalae</taxon>
        <taxon>rosids</taxon>
        <taxon>fabids</taxon>
        <taxon>Rosales</taxon>
        <taxon>Rosaceae</taxon>
        <taxon>Amygdaloideae</taxon>
        <taxon>Maleae</taxon>
        <taxon>Malus</taxon>
    </lineage>
</organism>
<dbReference type="STRING" id="3750.A0A498KCM3"/>
<evidence type="ECO:0000313" key="2">
    <source>
        <dbReference type="Proteomes" id="UP000290289"/>
    </source>
</evidence>
<proteinExistence type="predicted"/>